<accession>A0A0A5GAV8</accession>
<dbReference type="PANTHER" id="PTHR30460:SF1">
    <property type="entry name" value="MECHANOSENSITIVE ION CHANNEL"/>
    <property type="match status" value="1"/>
</dbReference>
<dbReference type="Gene3D" id="3.30.70.100">
    <property type="match status" value="1"/>
</dbReference>
<dbReference type="GO" id="GO:0005886">
    <property type="term" value="C:plasma membrane"/>
    <property type="evidence" value="ECO:0007669"/>
    <property type="project" value="UniProtKB-SubCell"/>
</dbReference>
<sequence length="293" mass="33297">MFNLDEVTWDDTISAFFSNGIVQFFGVAILTYIAIFIIKRSVRSFFSKTSFIEERKEKTLESMISSTINYTATIGLIIFALTLLGLKVGSVLAGAGVLGIILGFGAQSIIKDLLAGIFFLYEKQLHKGDFIAVNDKFFGTVEDIGLRFLKLREWSGKLLTISNGQVNSIENYNIDHMRVIEKVTVSFEEDPRKIYKLLEETCEQLNDELAHYLKTDPADQPVQPFQLYGMTSLNSDHRGYEYTVTGLTEDLVYWTASKETRRIIAEKMFDHNIQMSLQHIELPQTQSATPQEE</sequence>
<name>A0A0A5GAV8_9BACI</name>
<dbReference type="InterPro" id="IPR023408">
    <property type="entry name" value="MscS_beta-dom_sf"/>
</dbReference>
<comment type="subcellular location">
    <subcellularLocation>
        <location evidence="2">Cell membrane</location>
    </subcellularLocation>
    <subcellularLocation>
        <location evidence="1">Membrane</location>
        <topology evidence="1">Multi-pass membrane protein</topology>
    </subcellularLocation>
</comment>
<dbReference type="InterPro" id="IPR010920">
    <property type="entry name" value="LSM_dom_sf"/>
</dbReference>
<evidence type="ECO:0000313" key="11">
    <source>
        <dbReference type="Proteomes" id="UP000030403"/>
    </source>
</evidence>
<comment type="caution">
    <text evidence="10">The sequence shown here is derived from an EMBL/GenBank/DDBJ whole genome shotgun (WGS) entry which is preliminary data.</text>
</comment>
<dbReference type="InterPro" id="IPR006685">
    <property type="entry name" value="MscS_channel_2nd"/>
</dbReference>
<dbReference type="STRING" id="1385511.GCA_000425225_02182"/>
<evidence type="ECO:0000256" key="8">
    <source>
        <dbReference type="SAM" id="Phobius"/>
    </source>
</evidence>
<dbReference type="AlphaFoldDB" id="A0A0A5GAV8"/>
<dbReference type="InterPro" id="IPR011014">
    <property type="entry name" value="MscS_channel_TM-2"/>
</dbReference>
<feature type="transmembrane region" description="Helical" evidence="8">
    <location>
        <begin position="92"/>
        <end position="121"/>
    </location>
</feature>
<dbReference type="eggNOG" id="COG0668">
    <property type="taxonomic scope" value="Bacteria"/>
</dbReference>
<evidence type="ECO:0000259" key="9">
    <source>
        <dbReference type="Pfam" id="PF00924"/>
    </source>
</evidence>
<dbReference type="EMBL" id="AVPF01000008">
    <property type="protein sequence ID" value="KGX90306.1"/>
    <property type="molecule type" value="Genomic_DNA"/>
</dbReference>
<protein>
    <submittedName>
        <fullName evidence="10">Mechanosensitive ion channel protein MscS</fullName>
    </submittedName>
</protein>
<feature type="domain" description="Mechanosensitive ion channel MscS" evidence="9">
    <location>
        <begin position="109"/>
        <end position="173"/>
    </location>
</feature>
<dbReference type="PANTHER" id="PTHR30460">
    <property type="entry name" value="MODERATE CONDUCTANCE MECHANOSENSITIVE CHANNEL YBIO"/>
    <property type="match status" value="1"/>
</dbReference>
<evidence type="ECO:0000313" key="10">
    <source>
        <dbReference type="EMBL" id="KGX90306.1"/>
    </source>
</evidence>
<keyword evidence="4" id="KW-1003">Cell membrane</keyword>
<comment type="similarity">
    <text evidence="3">Belongs to the MscS (TC 1.A.23) family.</text>
</comment>
<keyword evidence="11" id="KW-1185">Reference proteome</keyword>
<reference evidence="10 11" key="1">
    <citation type="submission" date="2013-08" db="EMBL/GenBank/DDBJ databases">
        <authorList>
            <person name="Huang J."/>
            <person name="Wang G."/>
        </authorList>
    </citation>
    <scope>NUCLEOTIDE SEQUENCE [LARGE SCALE GENOMIC DNA]</scope>
    <source>
        <strain evidence="10 11">BH030004</strain>
    </source>
</reference>
<evidence type="ECO:0000256" key="6">
    <source>
        <dbReference type="ARBA" id="ARBA00022989"/>
    </source>
</evidence>
<dbReference type="Gene3D" id="1.10.287.1260">
    <property type="match status" value="1"/>
</dbReference>
<evidence type="ECO:0000256" key="4">
    <source>
        <dbReference type="ARBA" id="ARBA00022475"/>
    </source>
</evidence>
<dbReference type="Proteomes" id="UP000030403">
    <property type="component" value="Unassembled WGS sequence"/>
</dbReference>
<dbReference type="GO" id="GO:0008381">
    <property type="term" value="F:mechanosensitive monoatomic ion channel activity"/>
    <property type="evidence" value="ECO:0007669"/>
    <property type="project" value="InterPro"/>
</dbReference>
<evidence type="ECO:0000256" key="1">
    <source>
        <dbReference type="ARBA" id="ARBA00004141"/>
    </source>
</evidence>
<dbReference type="Gene3D" id="2.30.30.60">
    <property type="match status" value="1"/>
</dbReference>
<evidence type="ECO:0000256" key="5">
    <source>
        <dbReference type="ARBA" id="ARBA00022692"/>
    </source>
</evidence>
<dbReference type="OrthoDB" id="9809206at2"/>
<evidence type="ECO:0000256" key="3">
    <source>
        <dbReference type="ARBA" id="ARBA00008017"/>
    </source>
</evidence>
<organism evidence="10 11">
    <name type="scientific">Pontibacillus marinus BH030004 = DSM 16465</name>
    <dbReference type="NCBI Taxonomy" id="1385511"/>
    <lineage>
        <taxon>Bacteria</taxon>
        <taxon>Bacillati</taxon>
        <taxon>Bacillota</taxon>
        <taxon>Bacilli</taxon>
        <taxon>Bacillales</taxon>
        <taxon>Bacillaceae</taxon>
        <taxon>Pontibacillus</taxon>
    </lineage>
</organism>
<feature type="transmembrane region" description="Helical" evidence="8">
    <location>
        <begin position="68"/>
        <end position="86"/>
    </location>
</feature>
<dbReference type="InterPro" id="IPR045276">
    <property type="entry name" value="YbiO_bact"/>
</dbReference>
<dbReference type="SUPFAM" id="SSF50182">
    <property type="entry name" value="Sm-like ribonucleoproteins"/>
    <property type="match status" value="1"/>
</dbReference>
<keyword evidence="7 8" id="KW-0472">Membrane</keyword>
<dbReference type="SUPFAM" id="SSF82861">
    <property type="entry name" value="Mechanosensitive channel protein MscS (YggB), transmembrane region"/>
    <property type="match status" value="1"/>
</dbReference>
<keyword evidence="5 8" id="KW-0812">Transmembrane</keyword>
<evidence type="ECO:0000256" key="2">
    <source>
        <dbReference type="ARBA" id="ARBA00004236"/>
    </source>
</evidence>
<proteinExistence type="inferred from homology"/>
<keyword evidence="6 8" id="KW-1133">Transmembrane helix</keyword>
<gene>
    <name evidence="10" type="ORF">N783_21180</name>
</gene>
<feature type="transmembrane region" description="Helical" evidence="8">
    <location>
        <begin position="20"/>
        <end position="38"/>
    </location>
</feature>
<dbReference type="Pfam" id="PF00924">
    <property type="entry name" value="MS_channel_2nd"/>
    <property type="match status" value="1"/>
</dbReference>
<evidence type="ECO:0000256" key="7">
    <source>
        <dbReference type="ARBA" id="ARBA00023136"/>
    </source>
</evidence>
<dbReference type="RefSeq" id="WP_036841949.1">
    <property type="nucleotide sequence ID" value="NZ_AVPF01000008.1"/>
</dbReference>